<sequence>MRIAGSLQELSIGVTEPSPNKEEGADLCDIELMTYLDVDLARMIKLLNEINSKFKMLKKQAHVLIITSIEKVLWNWMDAYPHEFAEIQKSPNEELSKCCEQLFDLLDGFVSDAKKFRATIWPLQMILLILSPKVLEEIVNANSGAPCSPRHDKKRSYIDAVKKFIGPHNSSDKPQTQVFNVFICSTIHWSSQLKRQTPDPGCGDNVC</sequence>
<evidence type="ECO:0000313" key="1">
    <source>
        <dbReference type="EMBL" id="CAG6770488.1"/>
    </source>
</evidence>
<organism evidence="1">
    <name type="scientific">Cacopsylla melanoneura</name>
    <dbReference type="NCBI Taxonomy" id="428564"/>
    <lineage>
        <taxon>Eukaryota</taxon>
        <taxon>Metazoa</taxon>
        <taxon>Ecdysozoa</taxon>
        <taxon>Arthropoda</taxon>
        <taxon>Hexapoda</taxon>
        <taxon>Insecta</taxon>
        <taxon>Pterygota</taxon>
        <taxon>Neoptera</taxon>
        <taxon>Paraneoptera</taxon>
        <taxon>Hemiptera</taxon>
        <taxon>Sternorrhyncha</taxon>
        <taxon>Psylloidea</taxon>
        <taxon>Psyllidae</taxon>
        <taxon>Psyllinae</taxon>
        <taxon>Cacopsylla</taxon>
    </lineage>
</organism>
<name>A0A8D9EXY7_9HEMI</name>
<accession>A0A8D9EXY7</accession>
<protein>
    <submittedName>
        <fullName evidence="1">Neurofibromin</fullName>
    </submittedName>
</protein>
<dbReference type="EMBL" id="HBUF01581924">
    <property type="protein sequence ID" value="CAG6770488.1"/>
    <property type="molecule type" value="Transcribed_RNA"/>
</dbReference>
<dbReference type="AlphaFoldDB" id="A0A8D9EXY7"/>
<reference evidence="1" key="1">
    <citation type="submission" date="2021-05" db="EMBL/GenBank/DDBJ databases">
        <authorList>
            <person name="Alioto T."/>
            <person name="Alioto T."/>
            <person name="Gomez Garrido J."/>
        </authorList>
    </citation>
    <scope>NUCLEOTIDE SEQUENCE</scope>
</reference>
<proteinExistence type="predicted"/>